<organism evidence="4 5">
    <name type="scientific">Arthroderma otae (strain ATCC MYA-4605 / CBS 113480)</name>
    <name type="common">Microsporum canis</name>
    <dbReference type="NCBI Taxonomy" id="554155"/>
    <lineage>
        <taxon>Eukaryota</taxon>
        <taxon>Fungi</taxon>
        <taxon>Dikarya</taxon>
        <taxon>Ascomycota</taxon>
        <taxon>Pezizomycotina</taxon>
        <taxon>Eurotiomycetes</taxon>
        <taxon>Eurotiomycetidae</taxon>
        <taxon>Onygenales</taxon>
        <taxon>Arthrodermataceae</taxon>
        <taxon>Microsporum</taxon>
    </lineage>
</organism>
<dbReference type="Proteomes" id="UP000002035">
    <property type="component" value="Unassembled WGS sequence"/>
</dbReference>
<dbReference type="Pfam" id="PF00106">
    <property type="entry name" value="adh_short"/>
    <property type="match status" value="1"/>
</dbReference>
<dbReference type="PANTHER" id="PTHR24320:SF152">
    <property type="entry name" value="SHORT-CHAIN DEHYDROGENASE_REDUCTASE FAMILY PROTEIN"/>
    <property type="match status" value="1"/>
</dbReference>
<dbReference type="GO" id="GO:0016491">
    <property type="term" value="F:oxidoreductase activity"/>
    <property type="evidence" value="ECO:0007669"/>
    <property type="project" value="UniProtKB-KW"/>
</dbReference>
<dbReference type="PRINTS" id="PR00081">
    <property type="entry name" value="GDHRDH"/>
</dbReference>
<dbReference type="PANTHER" id="PTHR24320">
    <property type="entry name" value="RETINOL DEHYDROGENASE"/>
    <property type="match status" value="1"/>
</dbReference>
<dbReference type="Gene3D" id="3.40.50.720">
    <property type="entry name" value="NAD(P)-binding Rossmann-like Domain"/>
    <property type="match status" value="1"/>
</dbReference>
<dbReference type="STRING" id="554155.C5FJZ2"/>
<accession>C5FJZ2</accession>
<reference evidence="5" key="1">
    <citation type="journal article" date="2012" name="MBio">
        <title>Comparative genome analysis of Trichophyton rubrum and related dermatophytes reveals candidate genes involved in infection.</title>
        <authorList>
            <person name="Martinez D.A."/>
            <person name="Oliver B.G."/>
            <person name="Graeser Y."/>
            <person name="Goldberg J.M."/>
            <person name="Li W."/>
            <person name="Martinez-Rossi N.M."/>
            <person name="Monod M."/>
            <person name="Shelest E."/>
            <person name="Barton R.C."/>
            <person name="Birch E."/>
            <person name="Brakhage A.A."/>
            <person name="Chen Z."/>
            <person name="Gurr S.J."/>
            <person name="Heiman D."/>
            <person name="Heitman J."/>
            <person name="Kosti I."/>
            <person name="Rossi A."/>
            <person name="Saif S."/>
            <person name="Samalova M."/>
            <person name="Saunders C.W."/>
            <person name="Shea T."/>
            <person name="Summerbell R.C."/>
            <person name="Xu J."/>
            <person name="Young S."/>
            <person name="Zeng Q."/>
            <person name="Birren B.W."/>
            <person name="Cuomo C.A."/>
            <person name="White T.C."/>
        </authorList>
    </citation>
    <scope>NUCLEOTIDE SEQUENCE [LARGE SCALE GENOMIC DNA]</scope>
    <source>
        <strain evidence="5">ATCC MYA-4605 / CBS 113480</strain>
    </source>
</reference>
<dbReference type="InterPro" id="IPR002347">
    <property type="entry name" value="SDR_fam"/>
</dbReference>
<sequence>MAQGTIIVTGANGALGSAIVREIIDSPSYSSVYYGLYTVRDLSSASSLRAGLQQTSGADHQHHSDVIQLDLSKLASVRAAAASINSRVRSRSIPPIRALILNAGFQESITQMMTEDGFDMSFQVNYLGHFLLSLLLLESMDKHEGRILCIGSWTHDPDDTRNFPALYPEQYRPILRDGVEPLAHGTWSTPAQDPSPLSGIRRYGASKLCVIIMIYELQRRLDCDPALSNINILGLDPGGMPSGIMRRASFLQGFIINKVAGTLLAPIMTWFWPNGILRTPAKSAHDALEAVFGDEETLGSPLKALYLDGSEVSMTSEEARDSRNAAMLWRASLAYAGLGQSETCLADSQ</sequence>
<dbReference type="OrthoDB" id="4540372at2759"/>
<keyword evidence="2" id="KW-0521">NADP</keyword>
<dbReference type="OMA" id="FGKQSWT"/>
<dbReference type="SUPFAM" id="SSF51735">
    <property type="entry name" value="NAD(P)-binding Rossmann-fold domains"/>
    <property type="match status" value="1"/>
</dbReference>
<keyword evidence="3" id="KW-0560">Oxidoreductase</keyword>
<dbReference type="AlphaFoldDB" id="C5FJZ2"/>
<dbReference type="RefSeq" id="XP_002847327.1">
    <property type="nucleotide sequence ID" value="XM_002847281.1"/>
</dbReference>
<dbReference type="InterPro" id="IPR036291">
    <property type="entry name" value="NAD(P)-bd_dom_sf"/>
</dbReference>
<keyword evidence="5" id="KW-1185">Reference proteome</keyword>
<evidence type="ECO:0000313" key="4">
    <source>
        <dbReference type="EMBL" id="EEQ30014.1"/>
    </source>
</evidence>
<dbReference type="EMBL" id="DS995703">
    <property type="protein sequence ID" value="EEQ30014.1"/>
    <property type="molecule type" value="Genomic_DNA"/>
</dbReference>
<evidence type="ECO:0000256" key="3">
    <source>
        <dbReference type="ARBA" id="ARBA00023002"/>
    </source>
</evidence>
<dbReference type="HOGENOM" id="CLU_010194_44_3_1"/>
<evidence type="ECO:0008006" key="6">
    <source>
        <dbReference type="Google" id="ProtNLM"/>
    </source>
</evidence>
<evidence type="ECO:0000256" key="2">
    <source>
        <dbReference type="ARBA" id="ARBA00022857"/>
    </source>
</evidence>
<proteinExistence type="inferred from homology"/>
<evidence type="ECO:0000256" key="1">
    <source>
        <dbReference type="ARBA" id="ARBA00006484"/>
    </source>
</evidence>
<gene>
    <name evidence="4" type="ORF">MCYG_02833</name>
</gene>
<evidence type="ECO:0000313" key="5">
    <source>
        <dbReference type="Proteomes" id="UP000002035"/>
    </source>
</evidence>
<dbReference type="VEuPathDB" id="FungiDB:MCYG_02833"/>
<dbReference type="eggNOG" id="KOG1208">
    <property type="taxonomic scope" value="Eukaryota"/>
</dbReference>
<dbReference type="GeneID" id="9224710"/>
<protein>
    <recommendedName>
        <fullName evidence="6">Short-chain dehydrogenase</fullName>
    </recommendedName>
</protein>
<comment type="similarity">
    <text evidence="1">Belongs to the short-chain dehydrogenases/reductases (SDR) family.</text>
</comment>
<name>C5FJZ2_ARTOC</name>